<dbReference type="EMBL" id="JAAALK010000283">
    <property type="protein sequence ID" value="KAG8076682.1"/>
    <property type="molecule type" value="Genomic_DNA"/>
</dbReference>
<evidence type="ECO:0000313" key="1">
    <source>
        <dbReference type="EMBL" id="KAG8076682.1"/>
    </source>
</evidence>
<name>A0A8J5VLU5_ZIZPA</name>
<organism evidence="1 2">
    <name type="scientific">Zizania palustris</name>
    <name type="common">Northern wild rice</name>
    <dbReference type="NCBI Taxonomy" id="103762"/>
    <lineage>
        <taxon>Eukaryota</taxon>
        <taxon>Viridiplantae</taxon>
        <taxon>Streptophyta</taxon>
        <taxon>Embryophyta</taxon>
        <taxon>Tracheophyta</taxon>
        <taxon>Spermatophyta</taxon>
        <taxon>Magnoliopsida</taxon>
        <taxon>Liliopsida</taxon>
        <taxon>Poales</taxon>
        <taxon>Poaceae</taxon>
        <taxon>BOP clade</taxon>
        <taxon>Oryzoideae</taxon>
        <taxon>Oryzeae</taxon>
        <taxon>Zizaniinae</taxon>
        <taxon>Zizania</taxon>
    </lineage>
</organism>
<dbReference type="Proteomes" id="UP000729402">
    <property type="component" value="Unassembled WGS sequence"/>
</dbReference>
<protein>
    <submittedName>
        <fullName evidence="1">Uncharacterized protein</fullName>
    </submittedName>
</protein>
<dbReference type="AlphaFoldDB" id="A0A8J5VLU5"/>
<sequence length="74" mass="7601">MVANTTPLTMQIDKRLGVTGNGMWNPDDDGRTNKARGCAPTCPGGIIAHTKDGLASGWGIDMEGLSGTDGLARG</sequence>
<reference evidence="1" key="2">
    <citation type="submission" date="2021-02" db="EMBL/GenBank/DDBJ databases">
        <authorList>
            <person name="Kimball J.A."/>
            <person name="Haas M.W."/>
            <person name="Macchietto M."/>
            <person name="Kono T."/>
            <person name="Duquette J."/>
            <person name="Shao M."/>
        </authorList>
    </citation>
    <scope>NUCLEOTIDE SEQUENCE</scope>
    <source>
        <tissue evidence="1">Fresh leaf tissue</tissue>
    </source>
</reference>
<gene>
    <name evidence="1" type="ORF">GUJ93_ZPchr0006g45066</name>
</gene>
<accession>A0A8J5VLU5</accession>
<proteinExistence type="predicted"/>
<evidence type="ECO:0000313" key="2">
    <source>
        <dbReference type="Proteomes" id="UP000729402"/>
    </source>
</evidence>
<comment type="caution">
    <text evidence="1">The sequence shown here is derived from an EMBL/GenBank/DDBJ whole genome shotgun (WGS) entry which is preliminary data.</text>
</comment>
<reference evidence="1" key="1">
    <citation type="journal article" date="2021" name="bioRxiv">
        <title>Whole Genome Assembly and Annotation of Northern Wild Rice, Zizania palustris L., Supports a Whole Genome Duplication in the Zizania Genus.</title>
        <authorList>
            <person name="Haas M."/>
            <person name="Kono T."/>
            <person name="Macchietto M."/>
            <person name="Millas R."/>
            <person name="McGilp L."/>
            <person name="Shao M."/>
            <person name="Duquette J."/>
            <person name="Hirsch C.N."/>
            <person name="Kimball J."/>
        </authorList>
    </citation>
    <scope>NUCLEOTIDE SEQUENCE</scope>
    <source>
        <tissue evidence="1">Fresh leaf tissue</tissue>
    </source>
</reference>
<keyword evidence="2" id="KW-1185">Reference proteome</keyword>